<keyword evidence="2 6" id="KW-0813">Transport</keyword>
<keyword evidence="5 6" id="KW-0143">Chaperone</keyword>
<dbReference type="Pfam" id="PF02556">
    <property type="entry name" value="SecB"/>
    <property type="match status" value="1"/>
</dbReference>
<dbReference type="Gene3D" id="3.10.420.10">
    <property type="entry name" value="SecB-like"/>
    <property type="match status" value="1"/>
</dbReference>
<dbReference type="Proteomes" id="UP001209755">
    <property type="component" value="Unassembled WGS sequence"/>
</dbReference>
<dbReference type="RefSeq" id="WP_264602280.1">
    <property type="nucleotide sequence ID" value="NZ_JAOQNS010000008.1"/>
</dbReference>
<dbReference type="PANTHER" id="PTHR36918">
    <property type="match status" value="1"/>
</dbReference>
<proteinExistence type="inferred from homology"/>
<dbReference type="EMBL" id="JAOQNS010000008">
    <property type="protein sequence ID" value="MCW2308670.1"/>
    <property type="molecule type" value="Genomic_DNA"/>
</dbReference>
<evidence type="ECO:0000256" key="3">
    <source>
        <dbReference type="ARBA" id="ARBA00022927"/>
    </source>
</evidence>
<dbReference type="InterPro" id="IPR035958">
    <property type="entry name" value="SecB-like_sf"/>
</dbReference>
<keyword evidence="3 6" id="KW-0653">Protein transport</keyword>
<evidence type="ECO:0000256" key="6">
    <source>
        <dbReference type="HAMAP-Rule" id="MF_00821"/>
    </source>
</evidence>
<dbReference type="PRINTS" id="PR01594">
    <property type="entry name" value="SECBCHAPRONE"/>
</dbReference>
<gene>
    <name evidence="6" type="primary">secB</name>
    <name evidence="7" type="ORF">M2319_003016</name>
</gene>
<comment type="subcellular location">
    <subcellularLocation>
        <location evidence="6">Cytoplasm</location>
    </subcellularLocation>
</comment>
<comment type="function">
    <text evidence="6">One of the proteins required for the normal export of preproteins out of the cell cytoplasm. It is a molecular chaperone that binds to a subset of precursor proteins, maintaining them in a translocation-competent state. It also specifically binds to its receptor SecA.</text>
</comment>
<protein>
    <recommendedName>
        <fullName evidence="6">Protein-export protein SecB</fullName>
    </recommendedName>
</protein>
<keyword evidence="4 6" id="KW-0811">Translocation</keyword>
<dbReference type="InterPro" id="IPR003708">
    <property type="entry name" value="SecB"/>
</dbReference>
<sequence>MSTNSQNGDGAAAAGAANAQNAPGMNILGQYVKDFSFENPNAPRSLAPRENSPAINIQVNVNANPLSDNEFEVSLVMNAKGGTDDDLMFNVELTYCGVFRIQNVPQEHLHPFVLIECPRMLFPFARQIVAEAVRAGGFPPLMIDPIDFAALYQHNAARNTGEGAAAPTPNA</sequence>
<dbReference type="NCBIfam" id="TIGR00809">
    <property type="entry name" value="secB"/>
    <property type="match status" value="1"/>
</dbReference>
<keyword evidence="6" id="KW-0963">Cytoplasm</keyword>
<dbReference type="NCBIfam" id="NF004392">
    <property type="entry name" value="PRK05751.1-3"/>
    <property type="match status" value="1"/>
</dbReference>
<evidence type="ECO:0000256" key="2">
    <source>
        <dbReference type="ARBA" id="ARBA00022448"/>
    </source>
</evidence>
<dbReference type="SUPFAM" id="SSF54611">
    <property type="entry name" value="SecB-like"/>
    <property type="match status" value="1"/>
</dbReference>
<comment type="subunit">
    <text evidence="6">Homotetramer, a dimer of dimers. One homotetramer interacts with 1 SecA dimer.</text>
</comment>
<dbReference type="PANTHER" id="PTHR36918:SF1">
    <property type="entry name" value="PROTEIN-EXPORT PROTEIN SECB"/>
    <property type="match status" value="1"/>
</dbReference>
<name>A0ABT3HE32_9HYPH</name>
<dbReference type="HAMAP" id="MF_00821">
    <property type="entry name" value="SecB"/>
    <property type="match status" value="1"/>
</dbReference>
<organism evidence="7 8">
    <name type="scientific">Rhodobium gokarnense</name>
    <dbReference type="NCBI Taxonomy" id="364296"/>
    <lineage>
        <taxon>Bacteria</taxon>
        <taxon>Pseudomonadati</taxon>
        <taxon>Pseudomonadota</taxon>
        <taxon>Alphaproteobacteria</taxon>
        <taxon>Hyphomicrobiales</taxon>
        <taxon>Rhodobiaceae</taxon>
        <taxon>Rhodobium</taxon>
    </lineage>
</organism>
<reference evidence="8" key="1">
    <citation type="submission" date="2023-07" db="EMBL/GenBank/DDBJ databases">
        <title>Genome sequencing of Purple Non-Sulfur Bacteria from various extreme environments.</title>
        <authorList>
            <person name="Mayer M."/>
        </authorList>
    </citation>
    <scope>NUCLEOTIDE SEQUENCE [LARGE SCALE GENOMIC DNA]</scope>
    <source>
        <strain evidence="8">DSM 17935</strain>
    </source>
</reference>
<comment type="similarity">
    <text evidence="1 6">Belongs to the SecB family.</text>
</comment>
<keyword evidence="8" id="KW-1185">Reference proteome</keyword>
<evidence type="ECO:0000256" key="1">
    <source>
        <dbReference type="ARBA" id="ARBA00009990"/>
    </source>
</evidence>
<evidence type="ECO:0000313" key="8">
    <source>
        <dbReference type="Proteomes" id="UP001209755"/>
    </source>
</evidence>
<evidence type="ECO:0000256" key="5">
    <source>
        <dbReference type="ARBA" id="ARBA00023186"/>
    </source>
</evidence>
<accession>A0ABT3HE32</accession>
<comment type="caution">
    <text evidence="7">The sequence shown here is derived from an EMBL/GenBank/DDBJ whole genome shotgun (WGS) entry which is preliminary data.</text>
</comment>
<evidence type="ECO:0000256" key="4">
    <source>
        <dbReference type="ARBA" id="ARBA00023010"/>
    </source>
</evidence>
<evidence type="ECO:0000313" key="7">
    <source>
        <dbReference type="EMBL" id="MCW2308670.1"/>
    </source>
</evidence>